<accession>A0A6N4R6I6</accession>
<feature type="domain" description="Terminase large subunit GpA endonuclease" evidence="3">
    <location>
        <begin position="262"/>
        <end position="568"/>
    </location>
</feature>
<dbReference type="GO" id="GO:0016887">
    <property type="term" value="F:ATP hydrolysis activity"/>
    <property type="evidence" value="ECO:0007669"/>
    <property type="project" value="InterPro"/>
</dbReference>
<organism evidence="4 5">
    <name type="scientific">Blastochloris viridis</name>
    <name type="common">Rhodopseudomonas viridis</name>
    <dbReference type="NCBI Taxonomy" id="1079"/>
    <lineage>
        <taxon>Bacteria</taxon>
        <taxon>Pseudomonadati</taxon>
        <taxon>Pseudomonadota</taxon>
        <taxon>Alphaproteobacteria</taxon>
        <taxon>Hyphomicrobiales</taxon>
        <taxon>Blastochloridaceae</taxon>
        <taxon>Blastochloris</taxon>
    </lineage>
</organism>
<dbReference type="AlphaFoldDB" id="A0A6N4R6I6"/>
<dbReference type="InterPro" id="IPR008866">
    <property type="entry name" value="Phage_lambda_GpA-like"/>
</dbReference>
<evidence type="ECO:0000259" key="2">
    <source>
        <dbReference type="Pfam" id="PF05876"/>
    </source>
</evidence>
<dbReference type="HAMAP" id="MF_04144">
    <property type="entry name" value="TERL_LAMBDA"/>
    <property type="match status" value="1"/>
</dbReference>
<evidence type="ECO:0000313" key="5">
    <source>
        <dbReference type="Proteomes" id="UP000320948"/>
    </source>
</evidence>
<feature type="domain" description="Phage terminase large subunit GpA ATPase" evidence="2">
    <location>
        <begin position="8"/>
        <end position="253"/>
    </location>
</feature>
<dbReference type="Proteomes" id="UP000320948">
    <property type="component" value="Unassembled WGS sequence"/>
</dbReference>
<dbReference type="InterPro" id="IPR027417">
    <property type="entry name" value="P-loop_NTPase"/>
</dbReference>
<reference evidence="4 5" key="1">
    <citation type="journal article" date="2017" name="Nat. Commun.">
        <title>In situ click chemistry generation of cyclooxygenase-2 inhibitors.</title>
        <authorList>
            <person name="Bhardwaj A."/>
            <person name="Kaur J."/>
            <person name="Wuest M."/>
            <person name="Wuest F."/>
        </authorList>
    </citation>
    <scope>NUCLEOTIDE SEQUENCE [LARGE SCALE GENOMIC DNA]</scope>
    <source>
        <strain evidence="4">S2_018_000_R2_106</strain>
    </source>
</reference>
<gene>
    <name evidence="4" type="ORF">DI628_03550</name>
</gene>
<dbReference type="Pfam" id="PF05876">
    <property type="entry name" value="GpA_ATPase"/>
    <property type="match status" value="1"/>
</dbReference>
<dbReference type="InterPro" id="IPR046454">
    <property type="entry name" value="GpA_endonuclease"/>
</dbReference>
<proteinExistence type="inferred from homology"/>
<dbReference type="Pfam" id="PF20454">
    <property type="entry name" value="GpA_nuclease"/>
    <property type="match status" value="1"/>
</dbReference>
<dbReference type="EMBL" id="VAFM01000001">
    <property type="protein sequence ID" value="TKW62103.1"/>
    <property type="molecule type" value="Genomic_DNA"/>
</dbReference>
<evidence type="ECO:0000256" key="1">
    <source>
        <dbReference type="SAM" id="MobiDB-lite"/>
    </source>
</evidence>
<name>A0A6N4R6I6_BLAVI</name>
<dbReference type="Gene3D" id="3.40.50.300">
    <property type="entry name" value="P-loop containing nucleotide triphosphate hydrolases"/>
    <property type="match status" value="1"/>
</dbReference>
<dbReference type="InterPro" id="IPR046453">
    <property type="entry name" value="GpA_ATPase"/>
</dbReference>
<evidence type="ECO:0000259" key="3">
    <source>
        <dbReference type="Pfam" id="PF20454"/>
    </source>
</evidence>
<feature type="region of interest" description="Disordered" evidence="1">
    <location>
        <begin position="592"/>
        <end position="628"/>
    </location>
</feature>
<comment type="caution">
    <text evidence="4">The sequence shown here is derived from an EMBL/GenBank/DDBJ whole genome shotgun (WGS) entry which is preliminary data.</text>
</comment>
<protein>
    <submittedName>
        <fullName evidence="4">Phage terminase large subunit family protein</fullName>
    </submittedName>
</protein>
<dbReference type="GO" id="GO:0005524">
    <property type="term" value="F:ATP binding"/>
    <property type="evidence" value="ECO:0007669"/>
    <property type="project" value="InterPro"/>
</dbReference>
<dbReference type="GO" id="GO:0004519">
    <property type="term" value="F:endonuclease activity"/>
    <property type="evidence" value="ECO:0007669"/>
    <property type="project" value="InterPro"/>
</dbReference>
<sequence>MLSPKSASEPGRWRTERTPYLREIMDHLSPASPVQRIAFMKGSQIGGTECGNNWLGYIIHMAPGPTMAVSPTVEMAKRHSKQRLEPLLEDSPELRERVRPARSRDSGNTMLSKEFLGGLLILTGANSAVGLRSMPARYLFMDEIDAYPGDVDGEGDPILLAERRSATFRRRRKVFMVSTPTVKGLSRIQREFENSDMRFFHVPCPACDHYQPLRFTQLRWPEGEPEKAEYACEACGVLLGEHQKTEMLAKGRWQATQEGNGTVGYHLSSLYSPVGWFSWSDAATLFEEAKKAPELMKGFVNTVLGEPYEESAESPEWQRIYERREPYPVGTVPLGGLFLTAGVDVQKDRLECEVVAWGRHKESWSVDYAVLDGDTARPEVWQRLNLLLQQDWPHAAGNTMPIRVMAVDSGYATQDVYGWVRQHPQAVWGGAGARAGQPRTVVAIKGQERDSALILGVSKADVGGKRRGLRVWNVSGPVAKMELYRWLKLEWPTDEARAEGRGFPPGACHFPQYGEEYFKQLTAERRVTRMVRGYPKATWEKDPTRNNEALDCRVYARAAATIFGLDRMSEFKWRALEEALGTYQPEPVQGVELTAPEQGQPTPQPQPVNPAVPVIPQRKAVKANDPYL</sequence>
<evidence type="ECO:0000313" key="4">
    <source>
        <dbReference type="EMBL" id="TKW62103.1"/>
    </source>
</evidence>